<keyword evidence="3" id="KW-0081">Bacteriolytic enzyme</keyword>
<dbReference type="PROSITE" id="PS51348">
    <property type="entry name" value="GLYCOSYL_HYDROL_F22_2"/>
    <property type="match status" value="1"/>
</dbReference>
<dbReference type="PRINTS" id="PR00135">
    <property type="entry name" value="LYZLACT"/>
</dbReference>
<evidence type="ECO:0000256" key="5">
    <source>
        <dbReference type="ARBA" id="ARBA00023295"/>
    </source>
</evidence>
<dbReference type="EC" id="3.2.1.17" evidence="2"/>
<keyword evidence="5" id="KW-0326">Glycosidase</keyword>
<keyword evidence="3" id="KW-0929">Antimicrobial</keyword>
<keyword evidence="5" id="KW-0378">Hydrolase</keyword>
<sequence length="121" mass="13549">MYFRGQVVLVVAVFVALTQPGESRRFSRCELARELRRQGFPMHQLPDWVCLIESESSRDTAAIGRLNDDGSEDHGLFQISDKFWCGRGYTGKGCNVNCDGESTLLTDLCVTGHWQPGLNHS</sequence>
<dbReference type="GO" id="GO:0003796">
    <property type="term" value="F:lysozyme activity"/>
    <property type="evidence" value="ECO:0007669"/>
    <property type="project" value="UniProtKB-EC"/>
</dbReference>
<proteinExistence type="inferred from homology"/>
<dbReference type="CDD" id="cd16899">
    <property type="entry name" value="LYZ_C_invert"/>
    <property type="match status" value="1"/>
</dbReference>
<feature type="chain" id="PRO_5031194531" description="lysozyme" evidence="7">
    <location>
        <begin position="24"/>
        <end position="121"/>
    </location>
</feature>
<name>A0A7R9HB75_TIMPO</name>
<evidence type="ECO:0000256" key="1">
    <source>
        <dbReference type="ARBA" id="ARBA00000632"/>
    </source>
</evidence>
<keyword evidence="7" id="KW-0732">Signal</keyword>
<dbReference type="InterPro" id="IPR023346">
    <property type="entry name" value="Lysozyme-like_dom_sf"/>
</dbReference>
<evidence type="ECO:0000256" key="7">
    <source>
        <dbReference type="SAM" id="SignalP"/>
    </source>
</evidence>
<dbReference type="GO" id="GO:0031640">
    <property type="term" value="P:killing of cells of another organism"/>
    <property type="evidence" value="ECO:0007669"/>
    <property type="project" value="UniProtKB-KW"/>
</dbReference>
<organism evidence="8">
    <name type="scientific">Timema poppense</name>
    <name type="common">Walking stick</name>
    <dbReference type="NCBI Taxonomy" id="170557"/>
    <lineage>
        <taxon>Eukaryota</taxon>
        <taxon>Metazoa</taxon>
        <taxon>Ecdysozoa</taxon>
        <taxon>Arthropoda</taxon>
        <taxon>Hexapoda</taxon>
        <taxon>Insecta</taxon>
        <taxon>Pterygota</taxon>
        <taxon>Neoptera</taxon>
        <taxon>Polyneoptera</taxon>
        <taxon>Phasmatodea</taxon>
        <taxon>Timematodea</taxon>
        <taxon>Timematoidea</taxon>
        <taxon>Timematidae</taxon>
        <taxon>Timema</taxon>
    </lineage>
</organism>
<dbReference type="SMART" id="SM00263">
    <property type="entry name" value="LYZ1"/>
    <property type="match status" value="1"/>
</dbReference>
<dbReference type="SUPFAM" id="SSF53955">
    <property type="entry name" value="Lysozyme-like"/>
    <property type="match status" value="1"/>
</dbReference>
<evidence type="ECO:0000256" key="2">
    <source>
        <dbReference type="ARBA" id="ARBA00012732"/>
    </source>
</evidence>
<dbReference type="PANTHER" id="PTHR11407">
    <property type="entry name" value="LYSOZYME C"/>
    <property type="match status" value="1"/>
</dbReference>
<keyword evidence="4" id="KW-1015">Disulfide bond</keyword>
<evidence type="ECO:0000256" key="3">
    <source>
        <dbReference type="ARBA" id="ARBA00022638"/>
    </source>
</evidence>
<feature type="signal peptide" evidence="7">
    <location>
        <begin position="1"/>
        <end position="23"/>
    </location>
</feature>
<comment type="catalytic activity">
    <reaction evidence="1">
        <text>Hydrolysis of (1-&gt;4)-beta-linkages between N-acetylmuramic acid and N-acetyl-D-glucosamine residues in a peptidoglycan and between N-acetyl-D-glucosamine residues in chitodextrins.</text>
        <dbReference type="EC" id="3.2.1.17"/>
    </reaction>
</comment>
<evidence type="ECO:0000313" key="8">
    <source>
        <dbReference type="EMBL" id="CAD7414965.1"/>
    </source>
</evidence>
<comment type="similarity">
    <text evidence="6">Belongs to the glycosyl hydrolase 22 family.</text>
</comment>
<dbReference type="Gene3D" id="1.10.530.10">
    <property type="match status" value="1"/>
</dbReference>
<gene>
    <name evidence="8" type="ORF">TPSB3V08_LOCUS10014</name>
</gene>
<dbReference type="AlphaFoldDB" id="A0A7R9HB75"/>
<dbReference type="Pfam" id="PF00062">
    <property type="entry name" value="Lys"/>
    <property type="match status" value="1"/>
</dbReference>
<dbReference type="PANTHER" id="PTHR11407:SF63">
    <property type="entry name" value="LYSOZYME C"/>
    <property type="match status" value="1"/>
</dbReference>
<evidence type="ECO:0000256" key="4">
    <source>
        <dbReference type="ARBA" id="ARBA00023157"/>
    </source>
</evidence>
<dbReference type="InterPro" id="IPR001916">
    <property type="entry name" value="Glyco_hydro_22"/>
</dbReference>
<dbReference type="GO" id="GO:0042742">
    <property type="term" value="P:defense response to bacterium"/>
    <property type="evidence" value="ECO:0007669"/>
    <property type="project" value="UniProtKB-KW"/>
</dbReference>
<evidence type="ECO:0000256" key="6">
    <source>
        <dbReference type="RuleBase" id="RU004440"/>
    </source>
</evidence>
<protein>
    <recommendedName>
        <fullName evidence="2">lysozyme</fullName>
        <ecNumber evidence="2">3.2.1.17</ecNumber>
    </recommendedName>
</protein>
<reference evidence="8" key="1">
    <citation type="submission" date="2020-11" db="EMBL/GenBank/DDBJ databases">
        <authorList>
            <person name="Tran Van P."/>
        </authorList>
    </citation>
    <scope>NUCLEOTIDE SEQUENCE</scope>
</reference>
<dbReference type="EMBL" id="OD008530">
    <property type="protein sequence ID" value="CAD7414965.1"/>
    <property type="molecule type" value="Genomic_DNA"/>
</dbReference>
<accession>A0A7R9HB75</accession>